<comment type="caution">
    <text evidence="2">The sequence shown here is derived from an EMBL/GenBank/DDBJ whole genome shotgun (WGS) entry which is preliminary data.</text>
</comment>
<sequence length="108" mass="11801">MASDLNPQEVCERPKILDAKTLMKILLEEQNNPRNSQWDEKYLRETLEWVVKGGVLSGIIANKIIRIWINRAGRAVRGGSNRAASGRVDRAAGGGADWTASGEANQAA</sequence>
<protein>
    <submittedName>
        <fullName evidence="2">Uncharacterized protein</fullName>
    </submittedName>
</protein>
<keyword evidence="3" id="KW-1185">Reference proteome</keyword>
<evidence type="ECO:0000313" key="2">
    <source>
        <dbReference type="EMBL" id="PKI38958.1"/>
    </source>
</evidence>
<dbReference type="AlphaFoldDB" id="A0A2I0I4Q8"/>
<reference evidence="2 3" key="1">
    <citation type="submission" date="2017-11" db="EMBL/GenBank/DDBJ databases">
        <title>De-novo sequencing of pomegranate (Punica granatum L.) genome.</title>
        <authorList>
            <person name="Akparov Z."/>
            <person name="Amiraslanov A."/>
            <person name="Hajiyeva S."/>
            <person name="Abbasov M."/>
            <person name="Kaur K."/>
            <person name="Hamwieh A."/>
            <person name="Solovyev V."/>
            <person name="Salamov A."/>
            <person name="Braich B."/>
            <person name="Kosarev P."/>
            <person name="Mahmoud A."/>
            <person name="Hajiyev E."/>
            <person name="Babayeva S."/>
            <person name="Izzatullayeva V."/>
            <person name="Mammadov A."/>
            <person name="Mammadov A."/>
            <person name="Sharifova S."/>
            <person name="Ojaghi J."/>
            <person name="Eynullazada K."/>
            <person name="Bayramov B."/>
            <person name="Abdulazimova A."/>
            <person name="Shahmuradov I."/>
        </authorList>
    </citation>
    <scope>NUCLEOTIDE SEQUENCE [LARGE SCALE GENOMIC DNA]</scope>
    <source>
        <strain evidence="3">cv. AG2017</strain>
        <tissue evidence="2">Leaf</tissue>
    </source>
</reference>
<name>A0A2I0I4Q8_PUNGR</name>
<organism evidence="2 3">
    <name type="scientific">Punica granatum</name>
    <name type="common">Pomegranate</name>
    <dbReference type="NCBI Taxonomy" id="22663"/>
    <lineage>
        <taxon>Eukaryota</taxon>
        <taxon>Viridiplantae</taxon>
        <taxon>Streptophyta</taxon>
        <taxon>Embryophyta</taxon>
        <taxon>Tracheophyta</taxon>
        <taxon>Spermatophyta</taxon>
        <taxon>Magnoliopsida</taxon>
        <taxon>eudicotyledons</taxon>
        <taxon>Gunneridae</taxon>
        <taxon>Pentapetalae</taxon>
        <taxon>rosids</taxon>
        <taxon>malvids</taxon>
        <taxon>Myrtales</taxon>
        <taxon>Lythraceae</taxon>
        <taxon>Punica</taxon>
    </lineage>
</organism>
<proteinExistence type="predicted"/>
<dbReference type="EMBL" id="PGOL01003952">
    <property type="protein sequence ID" value="PKI38958.1"/>
    <property type="molecule type" value="Genomic_DNA"/>
</dbReference>
<dbReference type="Proteomes" id="UP000233551">
    <property type="component" value="Unassembled WGS sequence"/>
</dbReference>
<evidence type="ECO:0000256" key="1">
    <source>
        <dbReference type="SAM" id="MobiDB-lite"/>
    </source>
</evidence>
<feature type="region of interest" description="Disordered" evidence="1">
    <location>
        <begin position="75"/>
        <end position="108"/>
    </location>
</feature>
<gene>
    <name evidence="2" type="ORF">CRG98_040666</name>
</gene>
<evidence type="ECO:0000313" key="3">
    <source>
        <dbReference type="Proteomes" id="UP000233551"/>
    </source>
</evidence>
<accession>A0A2I0I4Q8</accession>